<feature type="transmembrane region" description="Helical" evidence="5">
    <location>
        <begin position="58"/>
        <end position="83"/>
    </location>
</feature>
<evidence type="ECO:0000313" key="8">
    <source>
        <dbReference type="Proteomes" id="UP000076842"/>
    </source>
</evidence>
<dbReference type="STRING" id="1353952.A0A165CEW5"/>
<feature type="signal peptide" evidence="6">
    <location>
        <begin position="1"/>
        <end position="18"/>
    </location>
</feature>
<evidence type="ECO:0000256" key="4">
    <source>
        <dbReference type="ARBA" id="ARBA00023136"/>
    </source>
</evidence>
<keyword evidence="2 5" id="KW-0812">Transmembrane</keyword>
<keyword evidence="5" id="KW-0489">Methyltransferase</keyword>
<evidence type="ECO:0000256" key="1">
    <source>
        <dbReference type="ARBA" id="ARBA00004141"/>
    </source>
</evidence>
<dbReference type="PANTHER" id="PTHR43847">
    <property type="entry name" value="BLL3993 PROTEIN"/>
    <property type="match status" value="1"/>
</dbReference>
<accession>A0A165CEW5</accession>
<feature type="chain" id="PRO_5007855999" description="Protein-S-isoprenylcysteine O-methyltransferase" evidence="6">
    <location>
        <begin position="19"/>
        <end position="143"/>
    </location>
</feature>
<evidence type="ECO:0000313" key="7">
    <source>
        <dbReference type="EMBL" id="KZT50678.1"/>
    </source>
</evidence>
<sequence>MWLTLCGVAGSLLAWAGSELRLQCYAALGEYFTFRLAIQDKQPLITTGPYTYLRHPSYLGALMAGIGMELSMILCNPISLCYGRKLFKYSQEVETGFLILMSVAPIAALVRRMGNEEKMLKAKYGKEYTEWERRTWRMVPFVY</sequence>
<dbReference type="EC" id="2.1.1.100" evidence="5"/>
<evidence type="ECO:0000256" key="5">
    <source>
        <dbReference type="RuleBase" id="RU362022"/>
    </source>
</evidence>
<dbReference type="AlphaFoldDB" id="A0A165CEW5"/>
<keyword evidence="4 5" id="KW-0472">Membrane</keyword>
<keyword evidence="3 5" id="KW-1133">Transmembrane helix</keyword>
<evidence type="ECO:0000256" key="2">
    <source>
        <dbReference type="ARBA" id="ARBA00022692"/>
    </source>
</evidence>
<dbReference type="InParanoid" id="A0A165CEW5"/>
<comment type="caution">
    <text evidence="5">Lacks conserved residue(s) required for the propagation of feature annotation.</text>
</comment>
<reference evidence="7 8" key="1">
    <citation type="journal article" date="2016" name="Mol. Biol. Evol.">
        <title>Comparative Genomics of Early-Diverging Mushroom-Forming Fungi Provides Insights into the Origins of Lignocellulose Decay Capabilities.</title>
        <authorList>
            <person name="Nagy L.G."/>
            <person name="Riley R."/>
            <person name="Tritt A."/>
            <person name="Adam C."/>
            <person name="Daum C."/>
            <person name="Floudas D."/>
            <person name="Sun H."/>
            <person name="Yadav J.S."/>
            <person name="Pangilinan J."/>
            <person name="Larsson K.H."/>
            <person name="Matsuura K."/>
            <person name="Barry K."/>
            <person name="Labutti K."/>
            <person name="Kuo R."/>
            <person name="Ohm R.A."/>
            <person name="Bhattacharya S.S."/>
            <person name="Shirouzu T."/>
            <person name="Yoshinaga Y."/>
            <person name="Martin F.M."/>
            <person name="Grigoriev I.V."/>
            <person name="Hibbett D.S."/>
        </authorList>
    </citation>
    <scope>NUCLEOTIDE SEQUENCE [LARGE SCALE GENOMIC DNA]</scope>
    <source>
        <strain evidence="7 8">HHB12733</strain>
    </source>
</reference>
<keyword evidence="5" id="KW-0808">Transferase</keyword>
<keyword evidence="5" id="KW-0256">Endoplasmic reticulum</keyword>
<protein>
    <recommendedName>
        <fullName evidence="5">Protein-S-isoprenylcysteine O-methyltransferase</fullName>
        <ecNumber evidence="5">2.1.1.100</ecNumber>
    </recommendedName>
</protein>
<feature type="transmembrane region" description="Helical" evidence="5">
    <location>
        <begin position="95"/>
        <end position="114"/>
    </location>
</feature>
<gene>
    <name evidence="7" type="ORF">CALCODRAFT_444246</name>
</gene>
<dbReference type="Gene3D" id="1.20.120.1630">
    <property type="match status" value="1"/>
</dbReference>
<comment type="subcellular location">
    <subcellularLocation>
        <location evidence="5">Endoplasmic reticulum membrane</location>
        <topology evidence="5">Multi-pass membrane protein</topology>
    </subcellularLocation>
    <subcellularLocation>
        <location evidence="1">Membrane</location>
        <topology evidence="1">Multi-pass membrane protein</topology>
    </subcellularLocation>
</comment>
<keyword evidence="5" id="KW-0949">S-adenosyl-L-methionine</keyword>
<evidence type="ECO:0000256" key="3">
    <source>
        <dbReference type="ARBA" id="ARBA00022989"/>
    </source>
</evidence>
<dbReference type="Pfam" id="PF04140">
    <property type="entry name" value="ICMT"/>
    <property type="match status" value="1"/>
</dbReference>
<name>A0A165CEW5_9BASI</name>
<dbReference type="GO" id="GO:0004671">
    <property type="term" value="F:protein C-terminal S-isoprenylcysteine carboxyl O-methyltransferase activity"/>
    <property type="evidence" value="ECO:0007669"/>
    <property type="project" value="UniProtKB-EC"/>
</dbReference>
<dbReference type="EMBL" id="KV424152">
    <property type="protein sequence ID" value="KZT50678.1"/>
    <property type="molecule type" value="Genomic_DNA"/>
</dbReference>
<organism evidence="7 8">
    <name type="scientific">Calocera cornea HHB12733</name>
    <dbReference type="NCBI Taxonomy" id="1353952"/>
    <lineage>
        <taxon>Eukaryota</taxon>
        <taxon>Fungi</taxon>
        <taxon>Dikarya</taxon>
        <taxon>Basidiomycota</taxon>
        <taxon>Agaricomycotina</taxon>
        <taxon>Dacrymycetes</taxon>
        <taxon>Dacrymycetales</taxon>
        <taxon>Dacrymycetaceae</taxon>
        <taxon>Calocera</taxon>
    </lineage>
</organism>
<dbReference type="OrthoDB" id="422086at2759"/>
<dbReference type="Proteomes" id="UP000076842">
    <property type="component" value="Unassembled WGS sequence"/>
</dbReference>
<evidence type="ECO:0000256" key="6">
    <source>
        <dbReference type="SAM" id="SignalP"/>
    </source>
</evidence>
<dbReference type="InterPro" id="IPR007269">
    <property type="entry name" value="ICMT_MeTrfase"/>
</dbReference>
<keyword evidence="8" id="KW-1185">Reference proteome</keyword>
<comment type="catalytic activity">
    <reaction evidence="5">
        <text>[protein]-C-terminal S-[(2E,6E)-farnesyl]-L-cysteine + S-adenosyl-L-methionine = [protein]-C-terminal S-[(2E,6E)-farnesyl]-L-cysteine methyl ester + S-adenosyl-L-homocysteine</text>
        <dbReference type="Rhea" id="RHEA:21672"/>
        <dbReference type="Rhea" id="RHEA-COMP:12125"/>
        <dbReference type="Rhea" id="RHEA-COMP:12126"/>
        <dbReference type="ChEBI" id="CHEBI:57856"/>
        <dbReference type="ChEBI" id="CHEBI:59789"/>
        <dbReference type="ChEBI" id="CHEBI:90510"/>
        <dbReference type="ChEBI" id="CHEBI:90511"/>
        <dbReference type="EC" id="2.1.1.100"/>
    </reaction>
</comment>
<dbReference type="PANTHER" id="PTHR43847:SF1">
    <property type="entry name" value="BLL3993 PROTEIN"/>
    <property type="match status" value="1"/>
</dbReference>
<proteinExistence type="inferred from homology"/>
<keyword evidence="6" id="KW-0732">Signal</keyword>
<comment type="similarity">
    <text evidence="5">Belongs to the class VI-like SAM-binding methyltransferase superfamily. Isoprenylcysteine carboxyl methyltransferase family.</text>
</comment>
<dbReference type="InterPro" id="IPR052527">
    <property type="entry name" value="Metal_cation-efflux_comp"/>
</dbReference>
<dbReference type="GO" id="GO:0005789">
    <property type="term" value="C:endoplasmic reticulum membrane"/>
    <property type="evidence" value="ECO:0007669"/>
    <property type="project" value="UniProtKB-SubCell"/>
</dbReference>
<dbReference type="GO" id="GO:0032259">
    <property type="term" value="P:methylation"/>
    <property type="evidence" value="ECO:0007669"/>
    <property type="project" value="UniProtKB-KW"/>
</dbReference>